<organism evidence="1 2">
    <name type="scientific">Parabacteroides merdae</name>
    <dbReference type="NCBI Taxonomy" id="46503"/>
    <lineage>
        <taxon>Bacteria</taxon>
        <taxon>Pseudomonadati</taxon>
        <taxon>Bacteroidota</taxon>
        <taxon>Bacteroidia</taxon>
        <taxon>Bacteroidales</taxon>
        <taxon>Tannerellaceae</taxon>
        <taxon>Parabacteroides</taxon>
    </lineage>
</organism>
<comment type="caution">
    <text evidence="1">The sequence shown here is derived from an EMBL/GenBank/DDBJ whole genome shotgun (WGS) entry which is preliminary data.</text>
</comment>
<sequence>MTSVKVKFTPSSVILKEGSVHYQIIHHCKVRHIRTGYKLFPSEW</sequence>
<dbReference type="EMBL" id="WNDA01000030">
    <property type="protein sequence ID" value="MTU70570.1"/>
    <property type="molecule type" value="Genomic_DNA"/>
</dbReference>
<feature type="non-terminal residue" evidence="1">
    <location>
        <position position="44"/>
    </location>
</feature>
<proteinExistence type="predicted"/>
<reference evidence="1 2" key="1">
    <citation type="journal article" date="2019" name="Nat. Med.">
        <title>A library of human gut bacterial isolates paired with longitudinal multiomics data enables mechanistic microbiome research.</title>
        <authorList>
            <person name="Poyet M."/>
            <person name="Groussin M."/>
            <person name="Gibbons S.M."/>
            <person name="Avila-Pacheco J."/>
            <person name="Jiang X."/>
            <person name="Kearney S.M."/>
            <person name="Perrotta A.R."/>
            <person name="Berdy B."/>
            <person name="Zhao S."/>
            <person name="Lieberman T.D."/>
            <person name="Swanson P.K."/>
            <person name="Smith M."/>
            <person name="Roesemann S."/>
            <person name="Alexander J.E."/>
            <person name="Rich S.A."/>
            <person name="Livny J."/>
            <person name="Vlamakis H."/>
            <person name="Clish C."/>
            <person name="Bullock K."/>
            <person name="Deik A."/>
            <person name="Scott J."/>
            <person name="Pierce K.A."/>
            <person name="Xavier R.J."/>
            <person name="Alm E.J."/>
        </authorList>
    </citation>
    <scope>NUCLEOTIDE SEQUENCE [LARGE SCALE GENOMIC DNA]</scope>
    <source>
        <strain evidence="1 2">BIOML-A16</strain>
    </source>
</reference>
<protein>
    <submittedName>
        <fullName evidence="1">Site-specific integrase</fullName>
    </submittedName>
</protein>
<dbReference type="Proteomes" id="UP000448908">
    <property type="component" value="Unassembled WGS sequence"/>
</dbReference>
<dbReference type="AlphaFoldDB" id="A0AA43W467"/>
<accession>A0AA43W467</accession>
<gene>
    <name evidence="1" type="ORF">GMD92_16235</name>
</gene>
<evidence type="ECO:0000313" key="1">
    <source>
        <dbReference type="EMBL" id="MTU70570.1"/>
    </source>
</evidence>
<evidence type="ECO:0000313" key="2">
    <source>
        <dbReference type="Proteomes" id="UP000448908"/>
    </source>
</evidence>
<name>A0AA43W467_9BACT</name>